<evidence type="ECO:0000313" key="2">
    <source>
        <dbReference type="Proteomes" id="UP000183317"/>
    </source>
</evidence>
<organism evidence="1 2">
    <name type="scientific">Candidatus Daviesbacteria bacterium RIFCSPLOWO2_02_FULL_36_8</name>
    <dbReference type="NCBI Taxonomy" id="1797793"/>
    <lineage>
        <taxon>Bacteria</taxon>
        <taxon>Candidatus Daviesiibacteriota</taxon>
    </lineage>
</organism>
<dbReference type="Proteomes" id="UP000183317">
    <property type="component" value="Unassembled WGS sequence"/>
</dbReference>
<evidence type="ECO:0000313" key="1">
    <source>
        <dbReference type="EMBL" id="OGE64666.1"/>
    </source>
</evidence>
<evidence type="ECO:0008006" key="3">
    <source>
        <dbReference type="Google" id="ProtNLM"/>
    </source>
</evidence>
<protein>
    <recommendedName>
        <fullName evidence="3">Nudix hydrolase domain-containing protein</fullName>
    </recommendedName>
</protein>
<sequence length="110" mass="12448">MLGGEGIEGEEALVSFQRIVNKLLNVNIKSKDIHPVYDYCHSSNDKPSFVFYADIKNIKNISGLEEGTFSWLKFSETIKLKFNTQTKQDMVIGERVINAKLRDLLTPVAV</sequence>
<proteinExistence type="predicted"/>
<gene>
    <name evidence="1" type="ORF">A3J13_02230</name>
</gene>
<dbReference type="AlphaFoldDB" id="A0A1F5MH19"/>
<accession>A0A1F5MH19</accession>
<dbReference type="EMBL" id="MFDU01000003">
    <property type="protein sequence ID" value="OGE64666.1"/>
    <property type="molecule type" value="Genomic_DNA"/>
</dbReference>
<reference evidence="1 2" key="1">
    <citation type="journal article" date="2016" name="Nat. Commun.">
        <title>Thousands of microbial genomes shed light on interconnected biogeochemical processes in an aquifer system.</title>
        <authorList>
            <person name="Anantharaman K."/>
            <person name="Brown C.T."/>
            <person name="Hug L.A."/>
            <person name="Sharon I."/>
            <person name="Castelle C.J."/>
            <person name="Probst A.J."/>
            <person name="Thomas B.C."/>
            <person name="Singh A."/>
            <person name="Wilkins M.J."/>
            <person name="Karaoz U."/>
            <person name="Brodie E.L."/>
            <person name="Williams K.H."/>
            <person name="Hubbard S.S."/>
            <person name="Banfield J.F."/>
        </authorList>
    </citation>
    <scope>NUCLEOTIDE SEQUENCE [LARGE SCALE GENOMIC DNA]</scope>
</reference>
<comment type="caution">
    <text evidence="1">The sequence shown here is derived from an EMBL/GenBank/DDBJ whole genome shotgun (WGS) entry which is preliminary data.</text>
</comment>
<name>A0A1F5MH19_9BACT</name>